<feature type="compositionally biased region" description="Polar residues" evidence="1">
    <location>
        <begin position="2920"/>
        <end position="2932"/>
    </location>
</feature>
<feature type="compositionally biased region" description="Basic and acidic residues" evidence="1">
    <location>
        <begin position="930"/>
        <end position="940"/>
    </location>
</feature>
<evidence type="ECO:0000313" key="3">
    <source>
        <dbReference type="EMBL" id="CAE7457057.1"/>
    </source>
</evidence>
<dbReference type="Gene3D" id="3.30.420.10">
    <property type="entry name" value="Ribonuclease H-like superfamily/Ribonuclease H"/>
    <property type="match status" value="1"/>
</dbReference>
<feature type="compositionally biased region" description="Polar residues" evidence="1">
    <location>
        <begin position="2944"/>
        <end position="2958"/>
    </location>
</feature>
<gene>
    <name evidence="3" type="primary">RE2</name>
    <name evidence="3" type="ORF">SNAT2548_LOCUS25251</name>
</gene>
<feature type="region of interest" description="Disordered" evidence="1">
    <location>
        <begin position="380"/>
        <end position="439"/>
    </location>
</feature>
<keyword evidence="4" id="KW-1185">Reference proteome</keyword>
<organism evidence="3 4">
    <name type="scientific">Symbiodinium natans</name>
    <dbReference type="NCBI Taxonomy" id="878477"/>
    <lineage>
        <taxon>Eukaryota</taxon>
        <taxon>Sar</taxon>
        <taxon>Alveolata</taxon>
        <taxon>Dinophyceae</taxon>
        <taxon>Suessiales</taxon>
        <taxon>Symbiodiniaceae</taxon>
        <taxon>Symbiodinium</taxon>
    </lineage>
</organism>
<dbReference type="InterPro" id="IPR012337">
    <property type="entry name" value="RNaseH-like_sf"/>
</dbReference>
<comment type="caution">
    <text evidence="3">The sequence shown here is derived from an EMBL/GenBank/DDBJ whole genome shotgun (WGS) entry which is preliminary data.</text>
</comment>
<proteinExistence type="predicted"/>
<feature type="region of interest" description="Disordered" evidence="1">
    <location>
        <begin position="2258"/>
        <end position="2279"/>
    </location>
</feature>
<dbReference type="OrthoDB" id="1721964at2759"/>
<feature type="region of interest" description="Disordered" evidence="1">
    <location>
        <begin position="1554"/>
        <end position="1578"/>
    </location>
</feature>
<feature type="region of interest" description="Disordered" evidence="1">
    <location>
        <begin position="918"/>
        <end position="948"/>
    </location>
</feature>
<dbReference type="GO" id="GO:0015074">
    <property type="term" value="P:DNA integration"/>
    <property type="evidence" value="ECO:0007669"/>
    <property type="project" value="InterPro"/>
</dbReference>
<feature type="region of interest" description="Disordered" evidence="1">
    <location>
        <begin position="470"/>
        <end position="506"/>
    </location>
</feature>
<dbReference type="Proteomes" id="UP000604046">
    <property type="component" value="Unassembled WGS sequence"/>
</dbReference>
<dbReference type="GO" id="GO:0003676">
    <property type="term" value="F:nucleic acid binding"/>
    <property type="evidence" value="ECO:0007669"/>
    <property type="project" value="InterPro"/>
</dbReference>
<dbReference type="InterPro" id="IPR001584">
    <property type="entry name" value="Integrase_cat-core"/>
</dbReference>
<sequence>MAQASEGTAEAAAGATGGVSHLPWQQVPKFTPGVTSVDEYSQRLHFLKELWPAEHLSLLAPRAALLVEGDAFQKMSRIKPEQLRGPDGVKYLVESLGGSWGKTTVEERYHFFEQAIFQTQQKADESNDSYIARHDAFFEELLSRGVTLEEIRAYVLLRHSLLAPEDKKRVIVEAKGDLKYQETVRAVQLLGSKFFTDFQNRSGPSNAKAMDRSKVYDIHMTTDDDTFEEVHKDLSDELILAHFLEANDEDAIYITEFEDQIVEAVQESELAQPLPRTKKLFWEWFKNPAVDIAHPEEVLSHVPMFTCAVQHVFILAGPSDSSEAVHNLYWQAGRGKRSAPTPVVSGLTTPQDSTADAAEMEVEEEEAALEVTAAAVGVSTTDHNAMGQRLDRAPASNREVPERSELSARDERREVSSQDGRISSQSAQPSQASEQRGTEDAELVLEPDYGRLADAPAPVESGQPVVLAPEGQQLVESPARRSVSSGGTLSKLERGLTPHDGEIGEGESRLENQMRRMQELMSQMVAAQGVMQERLARVEEERASSMQSVASKEGAAPQTYHSLDQWRQSSQAQPDSRPALTSMDEPLEMWYGGDASLSSRCTESKEVDVAVVGLWEGRNFIRVIVGCFRGKGCTTEPAKTSPMTPGGTRLPPGDPPPTPPRPPPSAPYDPGERALDLLRSALGVQSEGLIRQEEVSRSGAKLPALEPGSGVAACVAGDWLAQITPTMRALSNTAWQWWDDVWNAAHALYQKWLQSSPADRLLLKAVQDGERPRFETTKWARVEQHAIGLLVEALPKWLQTELIANRQLDCTAIVFRILTAFQPGGPQEKAVVLQALTSPATGKSAPEALKGLRMWVRLRKRADELEVAQPDPSLLVAAIDLITAEVLKQPPAGDGERQRDAGSVEVLQTALKRLSRVKEMEAQGEGGATSHEEAGTEEKTSPPAPSQAELLKDCADLLKSMKVKRMFVRGVKASGGGKGLLDGGATSCLRQGTPEERAGLPQKCVDLAVGQATLYIKETGVLLTAEPIAPIVSKNALVKWLGCEVRWTKAEGCTVYHPKRGWLDIDMSSGCPEVSESLALQLIEEIERAVQHHDHVMRCIEGKKVQDRFSESRRRACESLREGSAEELKRWIAQRFPTIPERLVERMVTVPSTAASPWNRRIRRSWDRKDFLILHLCCGTSRKMFDHLVDNRVGVVTVDIQEDLLSDDTLAMLLHLIVRGKVIAVVSGAPCRTLSGCRHRDSPGAPKPVRARYGEEFWGLQGLSEDEQAAVDGDSLLWLRSLVVYITAQYFTWRVHECDTWFGFEHPEDPAVVWGDESDDQGRSYPSIWASEVMSTLAEECALGTIGFDQGPLGHAKRKPTRMMLHGKPHVSLMQCRGEGVEKIRAAAGLSLGQSGAWAAWAPGLKAAIVDMVQGVLVDAQHVRACSGVHVAKVKDHASFTQHVLQDHMPFRNDCRHCLAGRARDRRHLRQQVSEAYTLHVDMSGPHKEGNDQLGSARYVLIGNFTVPVLGPNWEDAWEAKDAEIPEGPWEHLDLDEKVDVPQEGEVPAAGVWDSGEEEAQASEEGHEPSAGDKREEEECNTVWARIRKNLQMKQLKMENLVMAEPLASKKHAAVLEAVAKMVTRIRAAGYPVVRLHSDCGGEFMSKGLRKWCALQSIYKTTGEPDVPQTRGRIENAVGRVKGLARSLLQSQPDLPITLWPHAVRHAAERLWRISMAALGKDKVQDARVLAPALELSRGYYVETSEGEGFVTSVLFQNVQVAGQPGSAVVTECEPVNLRKRVTGKQPPPEEPPLVRSLQDVPDEESHDPLALLMKEDQAAAALAAQTPWDRDAVVEFLKQTELRKRTGSSRTALHGGAQFIFGACRHGGVIGTSGLTGDLPGFTALLVRLIREVVPDHHFTSVALGYNTRMDVHRDLNNQKGSRNVVVPLCVPKTGGEVWVQARQGDVLRGQPQVQVAKGQPLVGQILPWTDGYVTLGPNAWHMVMPWKVGQERIVLVAYSVGAWQAATPTLKGQLEDLGFPLPSGARLVDPVGRGGVGGAETGVAMKKNFQATQSQEPGAEVVGEVCWCKGYQVDPSLCLCKGLRESPLSDSGGPLNPLEVSQDECQGERGLGDEDGSMKVVYAIEELSEEDPADFYYSVGTRGWDESEKPQTLLVDSIVEALDRKQVMLSAILWAEEDRLAQLSADRRDQSGELEVVERTVLSLEKDVGELRTVIRSMRSHLDEDRFGRFGANVLPPFQGDRVGEGSKHRCAMMQTSADSAETDKPPQDHENSGIPDEFLTSRSVTLQEVQENLDEWIEPLRDEVNALEYVHEAVESVTERELQDLEKKGFTIERIPGRGVFVVKAGTGRKRARIVACGNYLDPSKGVSAGGVESHSPTLQEYSTFAAGLDRTAFRAQLRMAALNKWSAAGLDVKTAFLRAPLGPVLQERHLIAVKPPAILVRAGIVKAGTFWLVRKAVYGLAPAPKAWSTYRDGELRQKKWTGSQGGSFEFRPMYSDPSLWEVLCSGQVVGHLGVYVDDLLITGSRYAINEAIQAVRSLWETSEPEWIDEPGGLTFLGVQVRRTAEGDYVLNQVKYARELLSKYPQVQAGSWVPMLKEDVGEPEQHVTAEDRRRAQGITGEMNWLASRTRPDLAYVANRMSQWIPKWPRHVYKVGCQALRYLRNTAEYGLRFSAEPERQCQEGWSMTPSVEQLMVYADASYAPLAEPSQTGAILLWAGSPISWVSSKQALTTLSTAEAELLACVEGLVLTDAIDDDGEEDGQLMWEGDSSWHTVCVNNSQNRYVVIDVWSVADHVFQTQEALSTDPVTIPQGNNFFSTMLEVVQALQDILQSKPSDHNSTEPTRPPLVVGGDYANWHEPYPFKLEAPVVSRVHFSWDEMCDKFRAESHKIGDYKVATAQGKPPPNASNLLNAAAEDGSSQVPITPTTTFGKGRPSGYSFGRSGNWNGQGLYSASSGAREDS</sequence>
<name>A0A812RX32_9DINO</name>
<feature type="compositionally biased region" description="Basic and acidic residues" evidence="1">
    <location>
        <begin position="491"/>
        <end position="506"/>
    </location>
</feature>
<protein>
    <submittedName>
        <fullName evidence="3">RE2 protein</fullName>
    </submittedName>
</protein>
<feature type="region of interest" description="Disordered" evidence="1">
    <location>
        <begin position="335"/>
        <end position="362"/>
    </location>
</feature>
<evidence type="ECO:0000313" key="4">
    <source>
        <dbReference type="Proteomes" id="UP000604046"/>
    </source>
</evidence>
<accession>A0A812RX32</accession>
<dbReference type="InterPro" id="IPR013103">
    <property type="entry name" value="RVT_2"/>
</dbReference>
<feature type="region of interest" description="Disordered" evidence="1">
    <location>
        <begin position="2918"/>
        <end position="2964"/>
    </location>
</feature>
<dbReference type="SUPFAM" id="SSF53098">
    <property type="entry name" value="Ribonuclease H-like"/>
    <property type="match status" value="1"/>
</dbReference>
<feature type="compositionally biased region" description="Basic and acidic residues" evidence="1">
    <location>
        <begin position="2264"/>
        <end position="2274"/>
    </location>
</feature>
<feature type="region of interest" description="Disordered" evidence="1">
    <location>
        <begin position="1781"/>
        <end position="1801"/>
    </location>
</feature>
<dbReference type="InterPro" id="IPR043502">
    <property type="entry name" value="DNA/RNA_pol_sf"/>
</dbReference>
<dbReference type="Pfam" id="PF07727">
    <property type="entry name" value="RVT_2"/>
    <property type="match status" value="1"/>
</dbReference>
<dbReference type="PROSITE" id="PS50994">
    <property type="entry name" value="INTEGRASE"/>
    <property type="match status" value="1"/>
</dbReference>
<feature type="region of interest" description="Disordered" evidence="1">
    <location>
        <begin position="634"/>
        <end position="671"/>
    </location>
</feature>
<dbReference type="InterPro" id="IPR036397">
    <property type="entry name" value="RNaseH_sf"/>
</dbReference>
<dbReference type="EMBL" id="CAJNDS010002384">
    <property type="protein sequence ID" value="CAE7457057.1"/>
    <property type="molecule type" value="Genomic_DNA"/>
</dbReference>
<feature type="region of interest" description="Disordered" evidence="1">
    <location>
        <begin position="538"/>
        <end position="580"/>
    </location>
</feature>
<feature type="compositionally biased region" description="Pro residues" evidence="1">
    <location>
        <begin position="652"/>
        <end position="667"/>
    </location>
</feature>
<feature type="compositionally biased region" description="Basic and acidic residues" evidence="1">
    <location>
        <begin position="399"/>
        <end position="416"/>
    </location>
</feature>
<feature type="domain" description="Integrase catalytic" evidence="2">
    <location>
        <begin position="1565"/>
        <end position="1740"/>
    </location>
</feature>
<dbReference type="SUPFAM" id="SSF56672">
    <property type="entry name" value="DNA/RNA polymerases"/>
    <property type="match status" value="1"/>
</dbReference>
<evidence type="ECO:0000256" key="1">
    <source>
        <dbReference type="SAM" id="MobiDB-lite"/>
    </source>
</evidence>
<feature type="compositionally biased region" description="Polar residues" evidence="1">
    <location>
        <begin position="559"/>
        <end position="574"/>
    </location>
</feature>
<feature type="compositionally biased region" description="Basic and acidic residues" evidence="1">
    <location>
        <begin position="1564"/>
        <end position="1577"/>
    </location>
</feature>
<feature type="compositionally biased region" description="Low complexity" evidence="1">
    <location>
        <begin position="423"/>
        <end position="435"/>
    </location>
</feature>
<reference evidence="3" key="1">
    <citation type="submission" date="2021-02" db="EMBL/GenBank/DDBJ databases">
        <authorList>
            <person name="Dougan E. K."/>
            <person name="Rhodes N."/>
            <person name="Thang M."/>
            <person name="Chan C."/>
        </authorList>
    </citation>
    <scope>NUCLEOTIDE SEQUENCE</scope>
</reference>
<evidence type="ECO:0000259" key="2">
    <source>
        <dbReference type="PROSITE" id="PS50994"/>
    </source>
</evidence>